<evidence type="ECO:0000313" key="11">
    <source>
        <dbReference type="EMBL" id="AXM05223.1"/>
    </source>
</evidence>
<dbReference type="Pfam" id="PF02949">
    <property type="entry name" value="7tm_6"/>
    <property type="match status" value="1"/>
</dbReference>
<dbReference type="GO" id="GO:0005886">
    <property type="term" value="C:plasma membrane"/>
    <property type="evidence" value="ECO:0007669"/>
    <property type="project" value="UniProtKB-SubCell"/>
</dbReference>
<dbReference type="GO" id="GO:0004984">
    <property type="term" value="F:olfactory receptor activity"/>
    <property type="evidence" value="ECO:0007669"/>
    <property type="project" value="InterPro"/>
</dbReference>
<keyword evidence="3 10" id="KW-0716">Sensory transduction</keyword>
<comment type="caution">
    <text evidence="10">Lacks conserved residue(s) required for the propagation of feature annotation.</text>
</comment>
<keyword evidence="9 10" id="KW-0807">Transducer</keyword>
<feature type="transmembrane region" description="Helical" evidence="10">
    <location>
        <begin position="125"/>
        <end position="148"/>
    </location>
</feature>
<dbReference type="PANTHER" id="PTHR21137">
    <property type="entry name" value="ODORANT RECEPTOR"/>
    <property type="match status" value="1"/>
</dbReference>
<evidence type="ECO:0000256" key="8">
    <source>
        <dbReference type="ARBA" id="ARBA00023170"/>
    </source>
</evidence>
<comment type="subcellular location">
    <subcellularLocation>
        <location evidence="1 10">Cell membrane</location>
        <topology evidence="1 10">Multi-pass membrane protein</topology>
    </subcellularLocation>
</comment>
<evidence type="ECO:0000256" key="1">
    <source>
        <dbReference type="ARBA" id="ARBA00004651"/>
    </source>
</evidence>
<reference evidence="11" key="2">
    <citation type="submission" date="2018-01" db="EMBL/GenBank/DDBJ databases">
        <authorList>
            <person name="Gaut B.S."/>
            <person name="Morton B.R."/>
            <person name="Clegg M.T."/>
            <person name="Duvall M.R."/>
        </authorList>
    </citation>
    <scope>NUCLEOTIDE SEQUENCE</scope>
    <source>
        <strain evidence="11">CchlOR105</strain>
    </source>
</reference>
<keyword evidence="7 10" id="KW-0472">Membrane</keyword>
<keyword evidence="8 10" id="KW-0675">Receptor</keyword>
<dbReference type="AlphaFoldDB" id="A0A346D453"/>
<reference evidence="11" key="1">
    <citation type="journal article" date="2018" name="Insect Mol. Biol.">
        <title>An odorant receptor mediates the attractiveness of cis-jasmone to Campoletis chlorideae, the endoparasitoid of Helicoverpa armigera.</title>
        <authorList>
            <person name="Sun Y.L."/>
            <person name="Dong J.F."/>
            <person name="Ning C."/>
            <person name="Ding P.P."/>
            <person name="Huang L.Q."/>
            <person name="Sun J.G."/>
            <person name="Wang C.Z."/>
        </authorList>
    </citation>
    <scope>NUCLEOTIDE SEQUENCE</scope>
    <source>
        <strain evidence="11">CchlOR105</strain>
    </source>
</reference>
<keyword evidence="2" id="KW-1003">Cell membrane</keyword>
<evidence type="ECO:0000256" key="3">
    <source>
        <dbReference type="ARBA" id="ARBA00022606"/>
    </source>
</evidence>
<evidence type="ECO:0000256" key="2">
    <source>
        <dbReference type="ARBA" id="ARBA00022475"/>
    </source>
</evidence>
<keyword evidence="6 10" id="KW-1133">Transmembrane helix</keyword>
<evidence type="ECO:0000256" key="9">
    <source>
        <dbReference type="ARBA" id="ARBA00023224"/>
    </source>
</evidence>
<name>A0A346D453_9HYME</name>
<evidence type="ECO:0000256" key="6">
    <source>
        <dbReference type="ARBA" id="ARBA00022989"/>
    </source>
</evidence>
<evidence type="ECO:0000256" key="5">
    <source>
        <dbReference type="ARBA" id="ARBA00022725"/>
    </source>
</evidence>
<proteinExistence type="evidence at transcript level"/>
<dbReference type="GO" id="GO:0005549">
    <property type="term" value="F:odorant binding"/>
    <property type="evidence" value="ECO:0007669"/>
    <property type="project" value="InterPro"/>
</dbReference>
<accession>A0A346D453</accession>
<keyword evidence="4 10" id="KW-0812">Transmembrane</keyword>
<organism evidence="11">
    <name type="scientific">Campoletis chlorideae</name>
    <dbReference type="NCBI Taxonomy" id="219166"/>
    <lineage>
        <taxon>Eukaryota</taxon>
        <taxon>Metazoa</taxon>
        <taxon>Ecdysozoa</taxon>
        <taxon>Arthropoda</taxon>
        <taxon>Hexapoda</taxon>
        <taxon>Insecta</taxon>
        <taxon>Pterygota</taxon>
        <taxon>Neoptera</taxon>
        <taxon>Endopterygota</taxon>
        <taxon>Hymenoptera</taxon>
        <taxon>Apocrita</taxon>
        <taxon>Ichneumonoidea</taxon>
        <taxon>Ichneumonidae</taxon>
        <taxon>Campopleginae</taxon>
        <taxon>Dusona group</taxon>
        <taxon>Campoletis</taxon>
    </lineage>
</organism>
<evidence type="ECO:0000256" key="7">
    <source>
        <dbReference type="ARBA" id="ARBA00023136"/>
    </source>
</evidence>
<dbReference type="GO" id="GO:0007165">
    <property type="term" value="P:signal transduction"/>
    <property type="evidence" value="ECO:0007669"/>
    <property type="project" value="UniProtKB-KW"/>
</dbReference>
<dbReference type="PANTHER" id="PTHR21137:SF35">
    <property type="entry name" value="ODORANT RECEPTOR 19A-RELATED"/>
    <property type="match status" value="1"/>
</dbReference>
<evidence type="ECO:0000256" key="4">
    <source>
        <dbReference type="ARBA" id="ARBA00022692"/>
    </source>
</evidence>
<dbReference type="InterPro" id="IPR004117">
    <property type="entry name" value="7tm6_olfct_rcpt"/>
</dbReference>
<comment type="similarity">
    <text evidence="10">Belongs to the insect chemoreceptor superfamily. Heteromeric odorant receptor channel (TC 1.A.69) family.</text>
</comment>
<keyword evidence="5 10" id="KW-0552">Olfaction</keyword>
<protein>
    <recommendedName>
        <fullName evidence="10">Odorant receptor</fullName>
    </recommendedName>
</protein>
<feature type="transmembrane region" description="Helical" evidence="10">
    <location>
        <begin position="36"/>
        <end position="58"/>
    </location>
</feature>
<sequence>MGIEKKSNLSGYMWYTSTSLKLVGLWPTGSGGILNFTYFLIVAATFIAQVFQMITNMWMNFTDFESAAESIGPMMALITSFGKMCIYRRERSRLGHLAVSLENCIKNGPLDVLEHLENYAKISSLACGSLLVVSWLLTVVFLSAPILLQQRVLPFPSYYPYDYEHSTILYVMTYAHEAILTCLGCCTMSTEITFVWSIFHCCSRLRVLSHELSNLSNQEDNDDDKIPDKISSKLSSIMDLHYEVLSFHSGIWSKSIWHTLISLRYFSSLLSSLFAALVSKLQEVPRDRVVSPLDFSSSLQCITPSNYCFIIYQVKLWRKRQWGSLMQHTQVVGKLWMSNIVKPLV</sequence>
<evidence type="ECO:0000256" key="10">
    <source>
        <dbReference type="RuleBase" id="RU351113"/>
    </source>
</evidence>
<dbReference type="EMBL" id="MG859395">
    <property type="protein sequence ID" value="AXM05223.1"/>
    <property type="molecule type" value="mRNA"/>
</dbReference>